<dbReference type="Proteomes" id="UP000032141">
    <property type="component" value="Chromosome C2"/>
</dbReference>
<name>A0A0D3AXG1_BRAOL</name>
<feature type="region of interest" description="Disordered" evidence="1">
    <location>
        <begin position="257"/>
        <end position="285"/>
    </location>
</feature>
<feature type="compositionally biased region" description="Acidic residues" evidence="1">
    <location>
        <begin position="264"/>
        <end position="279"/>
    </location>
</feature>
<dbReference type="Pfam" id="PF09331">
    <property type="entry name" value="DUF1985"/>
    <property type="match status" value="1"/>
</dbReference>
<keyword evidence="4" id="KW-1185">Reference proteome</keyword>
<evidence type="ECO:0000256" key="1">
    <source>
        <dbReference type="SAM" id="MobiDB-lite"/>
    </source>
</evidence>
<dbReference type="PANTHER" id="PTHR48449:SF2">
    <property type="entry name" value="UBIQUITIN-LIKE PROTEASE FAMILY PROFILE DOMAIN-CONTAINING PROTEIN"/>
    <property type="match status" value="1"/>
</dbReference>
<proteinExistence type="predicted"/>
<accession>A0A0D3AXG1</accession>
<dbReference type="Gramene" id="Bo2g155970.1">
    <property type="protein sequence ID" value="Bo2g155970.1"/>
    <property type="gene ID" value="Bo2g155970"/>
</dbReference>
<dbReference type="PANTHER" id="PTHR48449">
    <property type="entry name" value="DUF1985 DOMAIN-CONTAINING PROTEIN"/>
    <property type="match status" value="1"/>
</dbReference>
<dbReference type="EnsemblPlants" id="Bo2g155970.1">
    <property type="protein sequence ID" value="Bo2g155970.1"/>
    <property type="gene ID" value="Bo2g155970"/>
</dbReference>
<reference evidence="3" key="2">
    <citation type="submission" date="2015-03" db="UniProtKB">
        <authorList>
            <consortium name="EnsemblPlants"/>
        </authorList>
    </citation>
    <scope>IDENTIFICATION</scope>
</reference>
<organism evidence="3 4">
    <name type="scientific">Brassica oleracea var. oleracea</name>
    <dbReference type="NCBI Taxonomy" id="109376"/>
    <lineage>
        <taxon>Eukaryota</taxon>
        <taxon>Viridiplantae</taxon>
        <taxon>Streptophyta</taxon>
        <taxon>Embryophyta</taxon>
        <taxon>Tracheophyta</taxon>
        <taxon>Spermatophyta</taxon>
        <taxon>Magnoliopsida</taxon>
        <taxon>eudicotyledons</taxon>
        <taxon>Gunneridae</taxon>
        <taxon>Pentapetalae</taxon>
        <taxon>rosids</taxon>
        <taxon>malvids</taxon>
        <taxon>Brassicales</taxon>
        <taxon>Brassicaceae</taxon>
        <taxon>Brassiceae</taxon>
        <taxon>Brassica</taxon>
    </lineage>
</organism>
<sequence length="856" mass="93981">MEERSGAPPCDIPKRIFKAGEEPTGVRVTPYHKPCGTRQILNALEPEEIEKIQASPFGKIVELADKPSFSGRFGRYIISRQLKVAKKHEVWFVFAGKPIRFSLREFAIVTGLNSGKFRKRSKKRGANRNITEKPYWGELFGTLKEVPVSSVIRMLKKKTVTGTELRLKYAYLALLPSVILPTTHAPRISHDYAEMIKDLDKFFAYPWGRVSFDMMMSSIKERKEVSLSQNTIALKGFVLSLQLVMIEAVPALTEVVQDGSSSGSEDDVGEEEDMIDDENAEKKSISPGHARDIDAAGKAIVRSIISSGVLGVNEDLEFQWSDDEEDASVDNLLNLIEQGYQFTHSSFTGGVTKLDVIRLREETKAESLNRKTSKRKHSSCSTIPDGIDIEVVAAVVKDSVKDDFSRVNSQLVTLRESTRSLETQVLSDLKEMLSKVEECSENIALLSQASARHPFFGAEGSHAGATPTPCTANAATQTDIDFSTLVGKTVRPINHLTSHQVDGFAQRDDSDVHRAVCSSVDIAETTKIVGNRREGFVAAAGLSPHCGSGEEHIEKIIGDVVSDSSLDSALLFPKPSFSLGLTQEERGVLDKVVNACIGGSDEGGAGDGSDDIQVQPEEVGLGCRKRNYECDKRFLNLGRQSAADSNTSGGNIDYSAKFSILLDKMKTRCSITTARWSLDSSEVYEMVERSTPLSAKVVDVLISHISGLFRSNSQPNQQSKCAFLDSHFVSQMSKVYTKFSKVSKKESFRFPDIVLDAGSDYMMNKEIRPMAQMFPYFAKQLGKQGASEDGKPIAIERPRWIPQNNSLPDSAVSAILFIQAHAVAGVDACKCITADVLDTEVEKLAVTLYEGNVGPL</sequence>
<dbReference type="HOGENOM" id="CLU_016248_1_0_1"/>
<dbReference type="InterPro" id="IPR015410">
    <property type="entry name" value="DUF1985"/>
</dbReference>
<feature type="domain" description="DUF1985" evidence="2">
    <location>
        <begin position="78"/>
        <end position="218"/>
    </location>
</feature>
<reference evidence="3 4" key="1">
    <citation type="journal article" date="2014" name="Genome Biol.">
        <title>Transcriptome and methylome profiling reveals relics of genome dominance in the mesopolyploid Brassica oleracea.</title>
        <authorList>
            <person name="Parkin I.A."/>
            <person name="Koh C."/>
            <person name="Tang H."/>
            <person name="Robinson S.J."/>
            <person name="Kagale S."/>
            <person name="Clarke W.E."/>
            <person name="Town C.D."/>
            <person name="Nixon J."/>
            <person name="Krishnakumar V."/>
            <person name="Bidwell S.L."/>
            <person name="Denoeud F."/>
            <person name="Belcram H."/>
            <person name="Links M.G."/>
            <person name="Just J."/>
            <person name="Clarke C."/>
            <person name="Bender T."/>
            <person name="Huebert T."/>
            <person name="Mason A.S."/>
            <person name="Pires J.C."/>
            <person name="Barker G."/>
            <person name="Moore J."/>
            <person name="Walley P.G."/>
            <person name="Manoli S."/>
            <person name="Batley J."/>
            <person name="Edwards D."/>
            <person name="Nelson M.N."/>
            <person name="Wang X."/>
            <person name="Paterson A.H."/>
            <person name="King G."/>
            <person name="Bancroft I."/>
            <person name="Chalhoub B."/>
            <person name="Sharpe A.G."/>
        </authorList>
    </citation>
    <scope>NUCLEOTIDE SEQUENCE</scope>
    <source>
        <strain evidence="3 4">cv. TO1000</strain>
    </source>
</reference>
<evidence type="ECO:0000259" key="2">
    <source>
        <dbReference type="Pfam" id="PF09331"/>
    </source>
</evidence>
<protein>
    <recommendedName>
        <fullName evidence="2">DUF1985 domain-containing protein</fullName>
    </recommendedName>
</protein>
<evidence type="ECO:0000313" key="4">
    <source>
        <dbReference type="Proteomes" id="UP000032141"/>
    </source>
</evidence>
<evidence type="ECO:0000313" key="3">
    <source>
        <dbReference type="EnsemblPlants" id="Bo2g155970.1"/>
    </source>
</evidence>
<dbReference type="eggNOG" id="ENOG502S6E9">
    <property type="taxonomic scope" value="Eukaryota"/>
</dbReference>
<dbReference type="AlphaFoldDB" id="A0A0D3AXG1"/>